<feature type="compositionally biased region" description="Low complexity" evidence="1">
    <location>
        <begin position="843"/>
        <end position="858"/>
    </location>
</feature>
<dbReference type="OrthoDB" id="2504896at2759"/>
<feature type="compositionally biased region" description="Low complexity" evidence="1">
    <location>
        <begin position="172"/>
        <end position="190"/>
    </location>
</feature>
<feature type="compositionally biased region" description="Low complexity" evidence="1">
    <location>
        <begin position="1281"/>
        <end position="1309"/>
    </location>
</feature>
<evidence type="ECO:0000313" key="2">
    <source>
        <dbReference type="EMBL" id="KAF5382894.1"/>
    </source>
</evidence>
<feature type="compositionally biased region" description="Basic and acidic residues" evidence="1">
    <location>
        <begin position="356"/>
        <end position="370"/>
    </location>
</feature>
<feature type="region of interest" description="Disordered" evidence="1">
    <location>
        <begin position="234"/>
        <end position="304"/>
    </location>
</feature>
<feature type="region of interest" description="Disordered" evidence="1">
    <location>
        <begin position="1141"/>
        <end position="1229"/>
    </location>
</feature>
<dbReference type="EMBL" id="JAACJN010000049">
    <property type="protein sequence ID" value="KAF5382894.1"/>
    <property type="molecule type" value="Genomic_DNA"/>
</dbReference>
<feature type="compositionally biased region" description="Polar residues" evidence="1">
    <location>
        <begin position="1443"/>
        <end position="1459"/>
    </location>
</feature>
<feature type="compositionally biased region" description="Low complexity" evidence="1">
    <location>
        <begin position="99"/>
        <end position="128"/>
    </location>
</feature>
<feature type="compositionally biased region" description="Basic and acidic residues" evidence="1">
    <location>
        <begin position="650"/>
        <end position="688"/>
    </location>
</feature>
<sequence length="1650" mass="177784">MAHTDQHPSTLSEASSVIVAKELESPVNAVLPIHSSSTSSVKPDALDSKGSPALLNNPQTASLSRPTLVQLGFGTTPTAPHPKKYSASNINKKFLEKNSASPFPISSSSASVKPGAKPTIQSSASSSSTLHPRLVTTKLTATAQLSPSPGPGWSRPSSVTPPVANPSPNGAPTPSQASASTSLPAAPQLPHAGKVIQPQPRSFGLAQAVYRDGGHAAAAAVGAKPAWGKTSIPATAASATRADPRTQSDFPTAAEVAQVRKPKPPREKESEMAEASKQARMEEADTFRGVHLDPNAHHWDDMEEDDDNFLDGVIEFGDGRQYKIDTNTDSVPSVASPPLALSQSNLLQEIESTEPVSKEERFADDFDRSWPRTRPPPATSAVDFVPPPASSRASSSTSPTTLYSAHSPVETSRVLFNERSNRLEPYSNARASIPQGSDPRLVRNSAISRSSSNNSQVLQKPGPGEAINRSRGPVDVNEKQREREGSRRDVPPHQQQQMAQRTLTHPNSHERDIAPEHRGRRLSNMGPPPVPPHTANRPSSFRDGTRQLPPHLAHPILPSISPTTEQRQSSRDSRYSARPPSSAGQSSLRHPSQSPVLSHSTASPVISKIESSVSAPQLSGPQLEEVTKDLMQTAAARAKQRRQQEEEEREKEKERARRKAAELEVKLSPDRVQKEKAMAKKDDIEKINLHFPQDPKVSTIIQESVSSVQSGKPPPTQVNGVSSAKPRRPQSAWASSSSSQTQEPPPFVRKTSSFTSPPSVAPSDSTESWRTKPHAPLIQTSQQLPPAERPRAMSFATPPPSALDQVESISELEVVDYSDLGKFVGVTESFDEQSEALEKSEIAAAPASPAKARRPVASDFFEDVPPSTSAVAEPSSTASARPDTSAVWRTRKLSRNLPSVTSPRDEPQTNSGSDAALQPTSQSKDVVPEVLPSTPSKPLPVEKISAVTSTSTITPRRNQYKEAAMSALDDAMSRIKGALDVMHEEEQKVSPPELSPKRPSAPPSSLLPPKPDRWIPPAFRGEPQPTEPFSSTRSEPPKSPKPAWNVFTINLPKTSTHREAVDRNQMAAFNKFQPFRWDVLSFIPPVDGMSKKELSLNSVLFQKSYFYRGYKGKSKFPVSLPKVSHPTLKVNLPSPAPARPALWSMPSTGAFGKPTGADGASSWRKSTKANVEEEAEVSSGLNTTSRSPPPEPDPEPAPQTQKMEETPSESEDNSSRARARSQPKMPEGSGVAFYRGAVLSPESGLKPSVTFFATMELEIPSTVSEPESAQTIIQDVFPVRSSVSGIRSSSPIVSKPSPSPPSSQFGLPSLIHSAKTESNKSSDDSVDQRVPITPPTHHTWVRPSLGLSAKDSPIRGPDPEHLRAVWSQTSNQPGLHPVNSLDGITDELPSVPFTIQDVKSEDGETPPPTNVTTSRMSLHDVTRAFQQVPSSSGMAPHRPTISPPSTTAPVARPTPSTSTAPYAYHHPPPPVQPPNQSVRPQYAPFHPMSHSPAPGAMYTHSSARMPVNGHTPMYSPPMWMSMQSPNTQHSPMIRPMTAASYPMMPYHPSPGSQTMYSMPAPNMPPPPPSQPNGTPTRGSRPVSMMSPSHAPIPPMPMYPGSPGMMPMHAGRGAGSTQNRNDGSHQHQHQHQHPPQSFAPAGTFNGSRPPW</sequence>
<protein>
    <submittedName>
        <fullName evidence="2">Uncharacterized protein</fullName>
    </submittedName>
</protein>
<feature type="compositionally biased region" description="Polar residues" evidence="1">
    <location>
        <begin position="866"/>
        <end position="879"/>
    </location>
</feature>
<gene>
    <name evidence="2" type="ORF">D9757_006294</name>
</gene>
<feature type="region of interest" description="Disordered" evidence="1">
    <location>
        <begin position="32"/>
        <end position="62"/>
    </location>
</feature>
<name>A0A8H5HGQ8_9AGAR</name>
<accession>A0A8H5HGQ8</accession>
<feature type="compositionally biased region" description="Basic and acidic residues" evidence="1">
    <location>
        <begin position="507"/>
        <end position="517"/>
    </location>
</feature>
<feature type="region of interest" description="Disordered" evidence="1">
    <location>
        <begin position="351"/>
        <end position="804"/>
    </location>
</feature>
<feature type="compositionally biased region" description="Polar residues" evidence="1">
    <location>
        <begin position="896"/>
        <end position="924"/>
    </location>
</feature>
<feature type="compositionally biased region" description="Polar residues" evidence="1">
    <location>
        <begin position="493"/>
        <end position="506"/>
    </location>
</feature>
<evidence type="ECO:0000256" key="1">
    <source>
        <dbReference type="SAM" id="MobiDB-lite"/>
    </source>
</evidence>
<evidence type="ECO:0000313" key="3">
    <source>
        <dbReference type="Proteomes" id="UP000518752"/>
    </source>
</evidence>
<feature type="compositionally biased region" description="Low complexity" evidence="1">
    <location>
        <begin position="443"/>
        <end position="455"/>
    </location>
</feature>
<feature type="compositionally biased region" description="Pro residues" evidence="1">
    <location>
        <begin position="1590"/>
        <end position="1599"/>
    </location>
</feature>
<feature type="region of interest" description="Disordered" evidence="1">
    <location>
        <begin position="831"/>
        <end position="953"/>
    </location>
</feature>
<feature type="compositionally biased region" description="Basic and acidic residues" evidence="1">
    <location>
        <begin position="476"/>
        <end position="491"/>
    </location>
</feature>
<reference evidence="2 3" key="1">
    <citation type="journal article" date="2020" name="ISME J.">
        <title>Uncovering the hidden diversity of litter-decomposition mechanisms in mushroom-forming fungi.</title>
        <authorList>
            <person name="Floudas D."/>
            <person name="Bentzer J."/>
            <person name="Ahren D."/>
            <person name="Johansson T."/>
            <person name="Persson P."/>
            <person name="Tunlid A."/>
        </authorList>
    </citation>
    <scope>NUCLEOTIDE SEQUENCE [LARGE SCALE GENOMIC DNA]</scope>
    <source>
        <strain evidence="2 3">CBS 406.79</strain>
    </source>
</reference>
<proteinExistence type="predicted"/>
<feature type="compositionally biased region" description="Pro residues" evidence="1">
    <location>
        <begin position="999"/>
        <end position="1009"/>
    </location>
</feature>
<feature type="region of interest" description="Disordered" evidence="1">
    <location>
        <begin position="1429"/>
        <end position="1476"/>
    </location>
</feature>
<feature type="compositionally biased region" description="Polar residues" evidence="1">
    <location>
        <begin position="699"/>
        <end position="710"/>
    </location>
</feature>
<organism evidence="2 3">
    <name type="scientific">Collybiopsis confluens</name>
    <dbReference type="NCBI Taxonomy" id="2823264"/>
    <lineage>
        <taxon>Eukaryota</taxon>
        <taxon>Fungi</taxon>
        <taxon>Dikarya</taxon>
        <taxon>Basidiomycota</taxon>
        <taxon>Agaricomycotina</taxon>
        <taxon>Agaricomycetes</taxon>
        <taxon>Agaricomycetidae</taxon>
        <taxon>Agaricales</taxon>
        <taxon>Marasmiineae</taxon>
        <taxon>Omphalotaceae</taxon>
        <taxon>Collybiopsis</taxon>
    </lineage>
</organism>
<feature type="region of interest" description="Disordered" evidence="1">
    <location>
        <begin position="1552"/>
        <end position="1650"/>
    </location>
</feature>
<feature type="compositionally biased region" description="Polar residues" evidence="1">
    <location>
        <begin position="582"/>
        <end position="620"/>
    </location>
</feature>
<feature type="compositionally biased region" description="Polar residues" evidence="1">
    <location>
        <begin position="750"/>
        <end position="768"/>
    </location>
</feature>
<feature type="compositionally biased region" description="Basic and acidic residues" evidence="1">
    <location>
        <begin position="1314"/>
        <end position="1327"/>
    </location>
</feature>
<feature type="compositionally biased region" description="Pro residues" evidence="1">
    <location>
        <begin position="1187"/>
        <end position="1197"/>
    </location>
</feature>
<feature type="compositionally biased region" description="Basic and acidic residues" evidence="1">
    <location>
        <begin position="277"/>
        <end position="300"/>
    </location>
</feature>
<comment type="caution">
    <text evidence="2">The sequence shown here is derived from an EMBL/GenBank/DDBJ whole genome shotgun (WGS) entry which is preliminary data.</text>
</comment>
<feature type="region of interest" description="Disordered" evidence="1">
    <location>
        <begin position="983"/>
        <end position="1044"/>
    </location>
</feature>
<keyword evidence="3" id="KW-1185">Reference proteome</keyword>
<dbReference type="Proteomes" id="UP000518752">
    <property type="component" value="Unassembled WGS sequence"/>
</dbReference>
<feature type="compositionally biased region" description="Pro residues" evidence="1">
    <location>
        <begin position="1561"/>
        <end position="1570"/>
    </location>
</feature>
<feature type="compositionally biased region" description="Low complexity" evidence="1">
    <location>
        <begin position="390"/>
        <end position="401"/>
    </location>
</feature>
<feature type="region of interest" description="Disordered" evidence="1">
    <location>
        <begin position="1281"/>
        <end position="1347"/>
    </location>
</feature>
<feature type="region of interest" description="Disordered" evidence="1">
    <location>
        <begin position="99"/>
        <end position="197"/>
    </location>
</feature>